<dbReference type="InterPro" id="IPR002110">
    <property type="entry name" value="Ankyrin_rpt"/>
</dbReference>
<keyword evidence="3" id="KW-0677">Repeat</keyword>
<feature type="repeat" description="ANK" evidence="7">
    <location>
        <begin position="348"/>
        <end position="370"/>
    </location>
</feature>
<feature type="repeat" description="ANK" evidence="7">
    <location>
        <begin position="87"/>
        <end position="107"/>
    </location>
</feature>
<evidence type="ECO:0000256" key="8">
    <source>
        <dbReference type="SAM" id="Phobius"/>
    </source>
</evidence>
<proteinExistence type="predicted"/>
<dbReference type="Pfam" id="PF12796">
    <property type="entry name" value="Ank_2"/>
    <property type="match status" value="3"/>
</dbReference>
<dbReference type="PROSITE" id="PS50297">
    <property type="entry name" value="ANK_REP_REGION"/>
    <property type="match status" value="3"/>
</dbReference>
<gene>
    <name evidence="10" type="ORF">D5086_0000072600</name>
</gene>
<dbReference type="PANTHER" id="PTHR24186:SF46">
    <property type="entry name" value="PROTEIN ACCELERATED CELL DEATH 6-LIKE"/>
    <property type="match status" value="1"/>
</dbReference>
<keyword evidence="2 8" id="KW-0812">Transmembrane</keyword>
<dbReference type="STRING" id="43335.A0A4U5QQ86"/>
<dbReference type="AlphaFoldDB" id="A0A4U5QQ86"/>
<dbReference type="EMBL" id="RCHU01000206">
    <property type="protein sequence ID" value="TKS11527.1"/>
    <property type="molecule type" value="Genomic_DNA"/>
</dbReference>
<dbReference type="Pfam" id="PF13962">
    <property type="entry name" value="PGG"/>
    <property type="match status" value="1"/>
</dbReference>
<comment type="subcellular location">
    <subcellularLocation>
        <location evidence="1">Membrane</location>
        <topology evidence="1">Multi-pass membrane protein</topology>
    </subcellularLocation>
</comment>
<name>A0A4U5QQ86_POPAL</name>
<organism evidence="10">
    <name type="scientific">Populus alba</name>
    <name type="common">White poplar</name>
    <dbReference type="NCBI Taxonomy" id="43335"/>
    <lineage>
        <taxon>Eukaryota</taxon>
        <taxon>Viridiplantae</taxon>
        <taxon>Streptophyta</taxon>
        <taxon>Embryophyta</taxon>
        <taxon>Tracheophyta</taxon>
        <taxon>Spermatophyta</taxon>
        <taxon>Magnoliopsida</taxon>
        <taxon>eudicotyledons</taxon>
        <taxon>Gunneridae</taxon>
        <taxon>Pentapetalae</taxon>
        <taxon>rosids</taxon>
        <taxon>fabids</taxon>
        <taxon>Malpighiales</taxon>
        <taxon>Salicaceae</taxon>
        <taxon>Saliceae</taxon>
        <taxon>Populus</taxon>
    </lineage>
</organism>
<feature type="domain" description="PGG" evidence="9">
    <location>
        <begin position="468"/>
        <end position="567"/>
    </location>
</feature>
<comment type="caution">
    <text evidence="10">The sequence shown here is derived from an EMBL/GenBank/DDBJ whole genome shotgun (WGS) entry which is preliminary data.</text>
</comment>
<evidence type="ECO:0000256" key="1">
    <source>
        <dbReference type="ARBA" id="ARBA00004141"/>
    </source>
</evidence>
<dbReference type="InterPro" id="IPR026961">
    <property type="entry name" value="PGG_dom"/>
</dbReference>
<evidence type="ECO:0000256" key="7">
    <source>
        <dbReference type="PROSITE-ProRule" id="PRU00023"/>
    </source>
</evidence>
<evidence type="ECO:0000256" key="5">
    <source>
        <dbReference type="ARBA" id="ARBA00023043"/>
    </source>
</evidence>
<reference evidence="10" key="1">
    <citation type="submission" date="2018-10" db="EMBL/GenBank/DDBJ databases">
        <title>Population genomic analysis revealed the cold adaptation of white poplar.</title>
        <authorList>
            <person name="Liu Y.-J."/>
        </authorList>
    </citation>
    <scope>NUCLEOTIDE SEQUENCE [LARGE SCALE GENOMIC DNA]</scope>
    <source>
        <strain evidence="10">PAL-ZL1</strain>
    </source>
</reference>
<dbReference type="PANTHER" id="PTHR24186">
    <property type="entry name" value="PROTEIN PHOSPHATASE 1 REGULATORY SUBUNIT"/>
    <property type="match status" value="1"/>
</dbReference>
<dbReference type="SUPFAM" id="SSF48403">
    <property type="entry name" value="Ankyrin repeat"/>
    <property type="match status" value="1"/>
</dbReference>
<feature type="transmembrane region" description="Helical" evidence="8">
    <location>
        <begin position="510"/>
        <end position="530"/>
    </location>
</feature>
<dbReference type="Pfam" id="PF00023">
    <property type="entry name" value="Ank"/>
    <property type="match status" value="1"/>
</dbReference>
<evidence type="ECO:0000256" key="4">
    <source>
        <dbReference type="ARBA" id="ARBA00022989"/>
    </source>
</evidence>
<dbReference type="InterPro" id="IPR036770">
    <property type="entry name" value="Ankyrin_rpt-contain_sf"/>
</dbReference>
<evidence type="ECO:0000256" key="3">
    <source>
        <dbReference type="ARBA" id="ARBA00022737"/>
    </source>
</evidence>
<keyword evidence="6 8" id="KW-0472">Membrane</keyword>
<dbReference type="PROSITE" id="PS50088">
    <property type="entry name" value="ANK_REPEAT"/>
    <property type="match status" value="3"/>
</dbReference>
<sequence>MEHSTDIIQIDMPRPVHEELERWKAVKFPVPIADYGFCEPNKILQKEVYTYAKEDNFNALFGLLSDKLEHVSSEEVLNIIFKHVAASGNSLLHVAASHGSEDVIQLLCHHFPLLISRVNFLGDNALHLAARAGRFDTIQNLVKHVKNHHRTLELASLLRMKNNKGNTPLHDAVIKRCREVACFLLYEDLEVSYHKNKEDKSPLYLAVESCDGEMIDSFIEAMPEGNLEKLAVGKPDIILPEDKKGGNLLHVAASMGFLSGARLLVSRCPVAVSQRNDEGNLPIHVACQKGHLEVVRELLAYWLDPMDFLNEKGQNILHVAAGSGQMKIVDEILRNRDLEALINEKDYDGNTPLHLAAMYCRSEIVQALVSDVRVDKRIVNSEKLKPSGVVVKLLQGGRFKAPKSDGMNKLIDTKHEDDAARGVWNKSQEAAVRKMREVLKVLVEAGDKTEFDINLNFDLTTLTTEERNRGVGNLLVVAVLVAGVTFAGAITVPGSGSDLSSDWSKNLMRAYIFFDMLAMNFSLIAAIILCQMSLGRTSYVTYSSMEMATFLNFYSLLCMGLAYTFILAITVQERTGFFITIITLQAYLFFTQLVCSYGLMLSTANSVLSFLRANPFKFMARMKRRMDVRPSLMGRE</sequence>
<evidence type="ECO:0000256" key="6">
    <source>
        <dbReference type="ARBA" id="ARBA00023136"/>
    </source>
</evidence>
<dbReference type="Gene3D" id="1.25.40.20">
    <property type="entry name" value="Ankyrin repeat-containing domain"/>
    <property type="match status" value="2"/>
</dbReference>
<feature type="transmembrane region" description="Helical" evidence="8">
    <location>
        <begin position="551"/>
        <end position="571"/>
    </location>
</feature>
<dbReference type="GO" id="GO:0005886">
    <property type="term" value="C:plasma membrane"/>
    <property type="evidence" value="ECO:0007669"/>
    <property type="project" value="TreeGrafter"/>
</dbReference>
<evidence type="ECO:0000313" key="10">
    <source>
        <dbReference type="EMBL" id="TKS11527.1"/>
    </source>
</evidence>
<protein>
    <recommendedName>
        <fullName evidence="9">PGG domain-containing protein</fullName>
    </recommendedName>
</protein>
<accession>A0A4U5QQ86</accession>
<dbReference type="SMART" id="SM00248">
    <property type="entry name" value="ANK"/>
    <property type="match status" value="8"/>
</dbReference>
<evidence type="ECO:0000259" key="9">
    <source>
        <dbReference type="Pfam" id="PF13962"/>
    </source>
</evidence>
<feature type="repeat" description="ANK" evidence="7">
    <location>
        <begin position="278"/>
        <end position="299"/>
    </location>
</feature>
<evidence type="ECO:0000256" key="2">
    <source>
        <dbReference type="ARBA" id="ARBA00022692"/>
    </source>
</evidence>
<feature type="transmembrane region" description="Helical" evidence="8">
    <location>
        <begin position="577"/>
        <end position="600"/>
    </location>
</feature>
<keyword evidence="5 7" id="KW-0040">ANK repeat</keyword>
<feature type="transmembrane region" description="Helical" evidence="8">
    <location>
        <begin position="471"/>
        <end position="490"/>
    </location>
</feature>
<keyword evidence="4 8" id="KW-1133">Transmembrane helix</keyword>